<sequence length="128" mass="14861">TTKGSNLSDDKREKLREYLRNNRPKNSVNLGNSSNDKKISNKNLENDLNLNYPNLNNNSNLDNSQISNNKINSNKRDYDKEPLIIRYYNMHETAFFAVTIPVLLFVNFISNGISVFLYQKILFLCLLL</sequence>
<keyword evidence="2" id="KW-0812">Transmembrane</keyword>
<reference evidence="3" key="1">
    <citation type="submission" date="2022-12" db="EMBL/GenBank/DDBJ databases">
        <title>Species Delineation and Comparative Genomics within the Campylobacter ureolyticus Complex.</title>
        <authorList>
            <person name="Maki J."/>
            <person name="Howard M."/>
            <person name="Connelly S."/>
            <person name="Hardy D.J."/>
            <person name="Cameron A."/>
        </authorList>
    </citation>
    <scope>NUCLEOTIDE SEQUENCE</scope>
    <source>
        <strain evidence="3">URMC_787</strain>
    </source>
</reference>
<feature type="transmembrane region" description="Helical" evidence="2">
    <location>
        <begin position="94"/>
        <end position="118"/>
    </location>
</feature>
<feature type="non-terminal residue" evidence="3">
    <location>
        <position position="1"/>
    </location>
</feature>
<organism evidence="3 4">
    <name type="scientific">Campylobacter ureolyticus</name>
    <dbReference type="NCBI Taxonomy" id="827"/>
    <lineage>
        <taxon>Bacteria</taxon>
        <taxon>Pseudomonadati</taxon>
        <taxon>Campylobacterota</taxon>
        <taxon>Epsilonproteobacteria</taxon>
        <taxon>Campylobacterales</taxon>
        <taxon>Campylobacteraceae</taxon>
        <taxon>Campylobacter</taxon>
    </lineage>
</organism>
<protein>
    <submittedName>
        <fullName evidence="3">Uncharacterized protein</fullName>
    </submittedName>
</protein>
<evidence type="ECO:0000256" key="2">
    <source>
        <dbReference type="SAM" id="Phobius"/>
    </source>
</evidence>
<gene>
    <name evidence="3" type="ORF">O6B32_09535</name>
</gene>
<accession>A0A9Q4KN32</accession>
<evidence type="ECO:0000256" key="1">
    <source>
        <dbReference type="SAM" id="MobiDB-lite"/>
    </source>
</evidence>
<name>A0A9Q4KN32_9BACT</name>
<feature type="region of interest" description="Disordered" evidence="1">
    <location>
        <begin position="18"/>
        <end position="38"/>
    </location>
</feature>
<dbReference type="Proteomes" id="UP001075225">
    <property type="component" value="Unassembled WGS sequence"/>
</dbReference>
<proteinExistence type="predicted"/>
<feature type="region of interest" description="Disordered" evidence="1">
    <location>
        <begin position="52"/>
        <end position="73"/>
    </location>
</feature>
<comment type="caution">
    <text evidence="3">The sequence shown here is derived from an EMBL/GenBank/DDBJ whole genome shotgun (WGS) entry which is preliminary data.</text>
</comment>
<dbReference type="AlphaFoldDB" id="A0A9Q4KN32"/>
<evidence type="ECO:0000313" key="3">
    <source>
        <dbReference type="EMBL" id="MCZ6160709.1"/>
    </source>
</evidence>
<keyword evidence="2" id="KW-0472">Membrane</keyword>
<feature type="compositionally biased region" description="Low complexity" evidence="1">
    <location>
        <begin position="52"/>
        <end position="72"/>
    </location>
</feature>
<evidence type="ECO:0000313" key="4">
    <source>
        <dbReference type="Proteomes" id="UP001075225"/>
    </source>
</evidence>
<dbReference type="EMBL" id="JAPXGO010000030">
    <property type="protein sequence ID" value="MCZ6160709.1"/>
    <property type="molecule type" value="Genomic_DNA"/>
</dbReference>
<keyword evidence="2" id="KW-1133">Transmembrane helix</keyword>